<organism evidence="1 2">
    <name type="scientific">Scheffersomyces spartinae</name>
    <dbReference type="NCBI Taxonomy" id="45513"/>
    <lineage>
        <taxon>Eukaryota</taxon>
        <taxon>Fungi</taxon>
        <taxon>Dikarya</taxon>
        <taxon>Ascomycota</taxon>
        <taxon>Saccharomycotina</taxon>
        <taxon>Pichiomycetes</taxon>
        <taxon>Debaryomycetaceae</taxon>
        <taxon>Scheffersomyces</taxon>
    </lineage>
</organism>
<comment type="caution">
    <text evidence="1">The sequence shown here is derived from an EMBL/GenBank/DDBJ whole genome shotgun (WGS) entry which is preliminary data.</text>
</comment>
<dbReference type="OrthoDB" id="3991133at2759"/>
<accession>A0A9P7VAW7</accession>
<dbReference type="GeneID" id="66118086"/>
<protein>
    <submittedName>
        <fullName evidence="1">Uncharacterized protein</fullName>
    </submittedName>
</protein>
<keyword evidence="2" id="KW-1185">Reference proteome</keyword>
<dbReference type="AlphaFoldDB" id="A0A9P7VAW7"/>
<gene>
    <name evidence="1" type="ORF">KQ657_004712</name>
</gene>
<dbReference type="Proteomes" id="UP000790833">
    <property type="component" value="Unassembled WGS sequence"/>
</dbReference>
<evidence type="ECO:0000313" key="1">
    <source>
        <dbReference type="EMBL" id="KAG7194497.1"/>
    </source>
</evidence>
<reference evidence="1" key="1">
    <citation type="submission" date="2021-03" db="EMBL/GenBank/DDBJ databases">
        <authorList>
            <person name="Palmer J.M."/>
        </authorList>
    </citation>
    <scope>NUCLEOTIDE SEQUENCE</scope>
    <source>
        <strain evidence="1">ARV_011</strain>
    </source>
</reference>
<dbReference type="RefSeq" id="XP_043050044.1">
    <property type="nucleotide sequence ID" value="XM_043195378.1"/>
</dbReference>
<sequence length="203" mass="23634">MNKNVLSLVSCVPKVTVPTQASLSALPTTTSRYKAFYKRFYRLRNHLPSDITSWYKCYLRRRFVQNDYEARRQRLLGLNDSLSESDLLDRCRNTLAFVFNATVATQLAATAGRPIFYDDLKTLYKDRPELQVIRTIVEVEARKPAVVLADTEWAWVTEIQHQLAQNDTKWTKNKRKTIKAINIGLLNHDRNIMRLNETLQLCL</sequence>
<evidence type="ECO:0000313" key="2">
    <source>
        <dbReference type="Proteomes" id="UP000790833"/>
    </source>
</evidence>
<name>A0A9P7VAW7_9ASCO</name>
<dbReference type="EMBL" id="JAHMUF010000007">
    <property type="protein sequence ID" value="KAG7194497.1"/>
    <property type="molecule type" value="Genomic_DNA"/>
</dbReference>
<proteinExistence type="predicted"/>